<feature type="active site" description="Charge relay system" evidence="8">
    <location>
        <position position="379"/>
    </location>
</feature>
<dbReference type="InterPro" id="IPR010259">
    <property type="entry name" value="S8pro/Inhibitor_I9"/>
</dbReference>
<feature type="active site" description="Charge relay system" evidence="8">
    <location>
        <position position="213"/>
    </location>
</feature>
<keyword evidence="7" id="KW-0325">Glycoprotein</keyword>
<accession>A0AAD5RQF5</accession>
<evidence type="ECO:0000256" key="2">
    <source>
        <dbReference type="ARBA" id="ARBA00022670"/>
    </source>
</evidence>
<dbReference type="EMBL" id="JAKWBI020000174">
    <property type="protein sequence ID" value="KAJ2900345.1"/>
    <property type="molecule type" value="Genomic_DNA"/>
</dbReference>
<dbReference type="PANTHER" id="PTHR43806:SF11">
    <property type="entry name" value="CEREVISIN-RELATED"/>
    <property type="match status" value="1"/>
</dbReference>
<dbReference type="AlphaFoldDB" id="A0AAD5RQF5"/>
<evidence type="ECO:0000256" key="1">
    <source>
        <dbReference type="ARBA" id="ARBA00011073"/>
    </source>
</evidence>
<organism evidence="13 14">
    <name type="scientific">Zalerion maritima</name>
    <dbReference type="NCBI Taxonomy" id="339359"/>
    <lineage>
        <taxon>Eukaryota</taxon>
        <taxon>Fungi</taxon>
        <taxon>Dikarya</taxon>
        <taxon>Ascomycota</taxon>
        <taxon>Pezizomycotina</taxon>
        <taxon>Sordariomycetes</taxon>
        <taxon>Lulworthiomycetidae</taxon>
        <taxon>Lulworthiales</taxon>
        <taxon>Lulworthiaceae</taxon>
        <taxon>Zalerion</taxon>
    </lineage>
</organism>
<dbReference type="Gene3D" id="3.40.50.200">
    <property type="entry name" value="Peptidase S8/S53 domain"/>
    <property type="match status" value="1"/>
</dbReference>
<dbReference type="InterPro" id="IPR034193">
    <property type="entry name" value="PCSK9_ProteinaseK-like"/>
</dbReference>
<keyword evidence="4 8" id="KW-0378">Hydrolase</keyword>
<dbReference type="CDD" id="cd04077">
    <property type="entry name" value="Peptidases_S8_PCSK9_ProteinaseK_like"/>
    <property type="match status" value="1"/>
</dbReference>
<feature type="signal peptide" evidence="10">
    <location>
        <begin position="1"/>
        <end position="15"/>
    </location>
</feature>
<feature type="active site" description="Charge relay system" evidence="8">
    <location>
        <position position="181"/>
    </location>
</feature>
<comment type="similarity">
    <text evidence="1 8 9">Belongs to the peptidase S8 family.</text>
</comment>
<keyword evidence="5 8" id="KW-0720">Serine protease</keyword>
<evidence type="ECO:0000256" key="5">
    <source>
        <dbReference type="ARBA" id="ARBA00022825"/>
    </source>
</evidence>
<protein>
    <submittedName>
        <fullName evidence="13">Uncharacterized protein</fullName>
    </submittedName>
</protein>
<gene>
    <name evidence="13" type="ORF">MKZ38_002478</name>
</gene>
<dbReference type="PROSITE" id="PS00136">
    <property type="entry name" value="SUBTILASE_ASP"/>
    <property type="match status" value="1"/>
</dbReference>
<evidence type="ECO:0000256" key="7">
    <source>
        <dbReference type="ARBA" id="ARBA00023180"/>
    </source>
</evidence>
<proteinExistence type="inferred from homology"/>
<evidence type="ECO:0000256" key="4">
    <source>
        <dbReference type="ARBA" id="ARBA00022801"/>
    </source>
</evidence>
<keyword evidence="3 10" id="KW-0732">Signal</keyword>
<evidence type="ECO:0000259" key="12">
    <source>
        <dbReference type="Pfam" id="PF05922"/>
    </source>
</evidence>
<dbReference type="Proteomes" id="UP001201980">
    <property type="component" value="Unassembled WGS sequence"/>
</dbReference>
<feature type="chain" id="PRO_5042190028" evidence="10">
    <location>
        <begin position="16"/>
        <end position="525"/>
    </location>
</feature>
<dbReference type="Pfam" id="PF00082">
    <property type="entry name" value="Peptidase_S8"/>
    <property type="match status" value="1"/>
</dbReference>
<dbReference type="PROSITE" id="PS51892">
    <property type="entry name" value="SUBTILASE"/>
    <property type="match status" value="1"/>
</dbReference>
<reference evidence="13" key="1">
    <citation type="submission" date="2022-07" db="EMBL/GenBank/DDBJ databases">
        <title>Draft genome sequence of Zalerion maritima ATCC 34329, a (micro)plastics degrading marine fungus.</title>
        <authorList>
            <person name="Paco A."/>
            <person name="Goncalves M.F.M."/>
            <person name="Rocha-Santos T.A.P."/>
            <person name="Alves A."/>
        </authorList>
    </citation>
    <scope>NUCLEOTIDE SEQUENCE</scope>
    <source>
        <strain evidence="13">ATCC 34329</strain>
    </source>
</reference>
<dbReference type="Gene3D" id="3.30.70.80">
    <property type="entry name" value="Peptidase S8 propeptide/proteinase inhibitor I9"/>
    <property type="match status" value="1"/>
</dbReference>
<dbReference type="GO" id="GO:0004252">
    <property type="term" value="F:serine-type endopeptidase activity"/>
    <property type="evidence" value="ECO:0007669"/>
    <property type="project" value="UniProtKB-UniRule"/>
</dbReference>
<keyword evidence="2 8" id="KW-0645">Protease</keyword>
<dbReference type="InterPro" id="IPR023828">
    <property type="entry name" value="Peptidase_S8_Ser-AS"/>
</dbReference>
<dbReference type="Pfam" id="PF05922">
    <property type="entry name" value="Inhibitor_I9"/>
    <property type="match status" value="1"/>
</dbReference>
<dbReference type="PROSITE" id="PS00138">
    <property type="entry name" value="SUBTILASE_SER"/>
    <property type="match status" value="1"/>
</dbReference>
<dbReference type="InterPro" id="IPR022398">
    <property type="entry name" value="Peptidase_S8_His-AS"/>
</dbReference>
<dbReference type="InterPro" id="IPR050131">
    <property type="entry name" value="Peptidase_S8_subtilisin-like"/>
</dbReference>
<evidence type="ECO:0000256" key="10">
    <source>
        <dbReference type="SAM" id="SignalP"/>
    </source>
</evidence>
<evidence type="ECO:0000256" key="8">
    <source>
        <dbReference type="PROSITE-ProRule" id="PRU01240"/>
    </source>
</evidence>
<keyword evidence="6" id="KW-0865">Zymogen</keyword>
<sequence length="525" mass="56350">MKGLIALSLVAFATAAPTFEGSAPLLSNENVDHIPNSYIIKFKKHVTPDTASDHHSWIAGIHSSHEDAQTELRRRGMDSMFAGIQHTYNLGQHFMGYSGNFDDEVIQQVRSHPDVEYIERDSIVHTMTPVEEEDKCDAETEKNSPWGLARISHRDSLNFGTFNKYLYSSDGGEGVDVYVIDTGCNTEHVDFEGRAHWGKTIPTGDADVDGNGHGTHCSGTIAGHKYGVAKKASVYAVKVLKSNGSGTMSDVVKGVEWAATSHLDAAKAAKDGKRKGFKGSAANMSLGGGKTTALDDVVNAAVVAGVHFSVAAGNDNADACRYSPAAAEKALTVGASALDDSRAYFSNWGKCTDIFAPGLSIQSTWIGSKYAVNTISGTSMASPHICGLLAYYLSLQPAADSEYATEPLTPEKLKADLISVATSGALTDLPQDTPNLLAWNGAGCSNYSQIVEAGGYEVKRSDEVYVELPTTVEEVEDAIEDDFEIVSGRVVKTFHHASGKAERFANKIHDLVEKEIEEFLEEVSV</sequence>
<evidence type="ECO:0000256" key="6">
    <source>
        <dbReference type="ARBA" id="ARBA00023145"/>
    </source>
</evidence>
<dbReference type="GO" id="GO:0019863">
    <property type="term" value="F:IgE binding"/>
    <property type="evidence" value="ECO:0007669"/>
    <property type="project" value="UniProtKB-ARBA"/>
</dbReference>
<evidence type="ECO:0000313" key="14">
    <source>
        <dbReference type="Proteomes" id="UP001201980"/>
    </source>
</evidence>
<dbReference type="PROSITE" id="PS00137">
    <property type="entry name" value="SUBTILASE_HIS"/>
    <property type="match status" value="1"/>
</dbReference>
<dbReference type="InterPro" id="IPR000209">
    <property type="entry name" value="Peptidase_S8/S53_dom"/>
</dbReference>
<dbReference type="SUPFAM" id="SSF52743">
    <property type="entry name" value="Subtilisin-like"/>
    <property type="match status" value="1"/>
</dbReference>
<dbReference type="PRINTS" id="PR00723">
    <property type="entry name" value="SUBTILISIN"/>
</dbReference>
<evidence type="ECO:0000256" key="9">
    <source>
        <dbReference type="RuleBase" id="RU003355"/>
    </source>
</evidence>
<keyword evidence="14" id="KW-1185">Reference proteome</keyword>
<dbReference type="FunFam" id="3.30.70.80:FF:000006">
    <property type="entry name" value="Autophagic serine protease Alp2"/>
    <property type="match status" value="1"/>
</dbReference>
<feature type="domain" description="Peptidase S8/S53" evidence="11">
    <location>
        <begin position="172"/>
        <end position="424"/>
    </location>
</feature>
<evidence type="ECO:0000313" key="13">
    <source>
        <dbReference type="EMBL" id="KAJ2900345.1"/>
    </source>
</evidence>
<dbReference type="PANTHER" id="PTHR43806">
    <property type="entry name" value="PEPTIDASE S8"/>
    <property type="match status" value="1"/>
</dbReference>
<dbReference type="InterPro" id="IPR015500">
    <property type="entry name" value="Peptidase_S8_subtilisin-rel"/>
</dbReference>
<name>A0AAD5RQF5_9PEZI</name>
<dbReference type="GO" id="GO:0006508">
    <property type="term" value="P:proteolysis"/>
    <property type="evidence" value="ECO:0007669"/>
    <property type="project" value="UniProtKB-KW"/>
</dbReference>
<feature type="domain" description="Inhibitor I9" evidence="12">
    <location>
        <begin position="37"/>
        <end position="127"/>
    </location>
</feature>
<evidence type="ECO:0000256" key="3">
    <source>
        <dbReference type="ARBA" id="ARBA00022729"/>
    </source>
</evidence>
<dbReference type="InterPro" id="IPR036852">
    <property type="entry name" value="Peptidase_S8/S53_dom_sf"/>
</dbReference>
<evidence type="ECO:0000259" key="11">
    <source>
        <dbReference type="Pfam" id="PF00082"/>
    </source>
</evidence>
<dbReference type="FunFam" id="3.40.50.200:FF:000007">
    <property type="entry name" value="Subtilisin-like serine protease"/>
    <property type="match status" value="1"/>
</dbReference>
<comment type="caution">
    <text evidence="13">The sequence shown here is derived from an EMBL/GenBank/DDBJ whole genome shotgun (WGS) entry which is preliminary data.</text>
</comment>
<dbReference type="InterPro" id="IPR023827">
    <property type="entry name" value="Peptidase_S8_Asp-AS"/>
</dbReference>
<dbReference type="InterPro" id="IPR037045">
    <property type="entry name" value="S8pro/Inhibitor_I9_sf"/>
</dbReference>